<gene>
    <name evidence="2" type="ORF">PHLGIDRAFT_326912</name>
</gene>
<sequence length="64" mass="7401">MGVRESLDLPQMRGSGRRQRECAEAAYKRELGRTYHTQLNSHANRRYISFLQIIYGNVTAQACQ</sequence>
<name>A0A0C3PAH6_PHLG1</name>
<dbReference type="EMBL" id="KN840736">
    <property type="protein sequence ID" value="KIP01788.1"/>
    <property type="molecule type" value="Genomic_DNA"/>
</dbReference>
<proteinExistence type="predicted"/>
<accession>A0A0C3PAH6</accession>
<dbReference type="HOGENOM" id="CLU_2868440_0_0_1"/>
<protein>
    <submittedName>
        <fullName evidence="2">Uncharacterized protein</fullName>
    </submittedName>
</protein>
<evidence type="ECO:0000256" key="1">
    <source>
        <dbReference type="SAM" id="MobiDB-lite"/>
    </source>
</evidence>
<evidence type="ECO:0000313" key="3">
    <source>
        <dbReference type="Proteomes" id="UP000053257"/>
    </source>
</evidence>
<dbReference type="AlphaFoldDB" id="A0A0C3PAH6"/>
<keyword evidence="3" id="KW-1185">Reference proteome</keyword>
<reference evidence="2 3" key="1">
    <citation type="journal article" date="2014" name="PLoS Genet.">
        <title>Analysis of the Phlebiopsis gigantea genome, transcriptome and secretome provides insight into its pioneer colonization strategies of wood.</title>
        <authorList>
            <person name="Hori C."/>
            <person name="Ishida T."/>
            <person name="Igarashi K."/>
            <person name="Samejima M."/>
            <person name="Suzuki H."/>
            <person name="Master E."/>
            <person name="Ferreira P."/>
            <person name="Ruiz-Duenas F.J."/>
            <person name="Held B."/>
            <person name="Canessa P."/>
            <person name="Larrondo L.F."/>
            <person name="Schmoll M."/>
            <person name="Druzhinina I.S."/>
            <person name="Kubicek C.P."/>
            <person name="Gaskell J.A."/>
            <person name="Kersten P."/>
            <person name="St John F."/>
            <person name="Glasner J."/>
            <person name="Sabat G."/>
            <person name="Splinter BonDurant S."/>
            <person name="Syed K."/>
            <person name="Yadav J."/>
            <person name="Mgbeahuruike A.C."/>
            <person name="Kovalchuk A."/>
            <person name="Asiegbu F.O."/>
            <person name="Lackner G."/>
            <person name="Hoffmeister D."/>
            <person name="Rencoret J."/>
            <person name="Gutierrez A."/>
            <person name="Sun H."/>
            <person name="Lindquist E."/>
            <person name="Barry K."/>
            <person name="Riley R."/>
            <person name="Grigoriev I.V."/>
            <person name="Henrissat B."/>
            <person name="Kues U."/>
            <person name="Berka R.M."/>
            <person name="Martinez A.T."/>
            <person name="Covert S.F."/>
            <person name="Blanchette R.A."/>
            <person name="Cullen D."/>
        </authorList>
    </citation>
    <scope>NUCLEOTIDE SEQUENCE [LARGE SCALE GENOMIC DNA]</scope>
    <source>
        <strain evidence="2 3">11061_1 CR5-6</strain>
    </source>
</reference>
<dbReference type="Proteomes" id="UP000053257">
    <property type="component" value="Unassembled WGS sequence"/>
</dbReference>
<evidence type="ECO:0000313" key="2">
    <source>
        <dbReference type="EMBL" id="KIP01788.1"/>
    </source>
</evidence>
<feature type="region of interest" description="Disordered" evidence="1">
    <location>
        <begin position="1"/>
        <end position="20"/>
    </location>
</feature>
<organism evidence="2 3">
    <name type="scientific">Phlebiopsis gigantea (strain 11061_1 CR5-6)</name>
    <name type="common">White-rot fungus</name>
    <name type="synonym">Peniophora gigantea</name>
    <dbReference type="NCBI Taxonomy" id="745531"/>
    <lineage>
        <taxon>Eukaryota</taxon>
        <taxon>Fungi</taxon>
        <taxon>Dikarya</taxon>
        <taxon>Basidiomycota</taxon>
        <taxon>Agaricomycotina</taxon>
        <taxon>Agaricomycetes</taxon>
        <taxon>Polyporales</taxon>
        <taxon>Phanerochaetaceae</taxon>
        <taxon>Phlebiopsis</taxon>
    </lineage>
</organism>